<feature type="transmembrane region" description="Helical" evidence="8">
    <location>
        <begin position="1223"/>
        <end position="1242"/>
    </location>
</feature>
<keyword evidence="2" id="KW-0813">Transport</keyword>
<feature type="transmembrane region" description="Helical" evidence="8">
    <location>
        <begin position="1015"/>
        <end position="1038"/>
    </location>
</feature>
<feature type="compositionally biased region" description="Pro residues" evidence="7">
    <location>
        <begin position="730"/>
        <end position="748"/>
    </location>
</feature>
<keyword evidence="4 8" id="KW-1133">Transmembrane helix</keyword>
<feature type="region of interest" description="Disordered" evidence="7">
    <location>
        <begin position="454"/>
        <end position="569"/>
    </location>
</feature>
<dbReference type="FunFam" id="1.20.1250.20:FF:000018">
    <property type="entry name" value="MFS transporter permease"/>
    <property type="match status" value="1"/>
</dbReference>
<dbReference type="GO" id="GO:0016020">
    <property type="term" value="C:membrane"/>
    <property type="evidence" value="ECO:0007669"/>
    <property type="project" value="UniProtKB-SubCell"/>
</dbReference>
<dbReference type="SUPFAM" id="SSF103473">
    <property type="entry name" value="MFS general substrate transporter"/>
    <property type="match status" value="1"/>
</dbReference>
<dbReference type="PANTHER" id="PTHR43791:SF27">
    <property type="entry name" value="TRANSPORTER, PUTATIVE (AFU_ORTHOLOGUE AFUA_2G15730)-RELATED"/>
    <property type="match status" value="1"/>
</dbReference>
<dbReference type="PANTHER" id="PTHR43791">
    <property type="entry name" value="PERMEASE-RELATED"/>
    <property type="match status" value="1"/>
</dbReference>
<evidence type="ECO:0000256" key="2">
    <source>
        <dbReference type="ARBA" id="ARBA00022448"/>
    </source>
</evidence>
<feature type="region of interest" description="Disordered" evidence="7">
    <location>
        <begin position="862"/>
        <end position="887"/>
    </location>
</feature>
<feature type="region of interest" description="Disordered" evidence="7">
    <location>
        <begin position="581"/>
        <end position="611"/>
    </location>
</feature>
<comment type="caution">
    <text evidence="9">The sequence shown here is derived from an EMBL/GenBank/DDBJ whole genome shotgun (WGS) entry which is preliminary data.</text>
</comment>
<keyword evidence="10" id="KW-1185">Reference proteome</keyword>
<organism evidence="9 10">
    <name type="scientific">Fusarium flagelliforme</name>
    <dbReference type="NCBI Taxonomy" id="2675880"/>
    <lineage>
        <taxon>Eukaryota</taxon>
        <taxon>Fungi</taxon>
        <taxon>Dikarya</taxon>
        <taxon>Ascomycota</taxon>
        <taxon>Pezizomycotina</taxon>
        <taxon>Sordariomycetes</taxon>
        <taxon>Hypocreomycetidae</taxon>
        <taxon>Hypocreales</taxon>
        <taxon>Nectriaceae</taxon>
        <taxon>Fusarium</taxon>
        <taxon>Fusarium incarnatum-equiseti species complex</taxon>
    </lineage>
</organism>
<evidence type="ECO:0000256" key="8">
    <source>
        <dbReference type="SAM" id="Phobius"/>
    </source>
</evidence>
<dbReference type="FunFam" id="1.20.1250.20:FF:000013">
    <property type="entry name" value="MFS general substrate transporter"/>
    <property type="match status" value="1"/>
</dbReference>
<feature type="region of interest" description="Disordered" evidence="7">
    <location>
        <begin position="348"/>
        <end position="401"/>
    </location>
</feature>
<dbReference type="EMBL" id="PXXK01000361">
    <property type="protein sequence ID" value="RFN45265.1"/>
    <property type="molecule type" value="Genomic_DNA"/>
</dbReference>
<accession>A0A395MBJ4</accession>
<feature type="compositionally biased region" description="Basic and acidic residues" evidence="7">
    <location>
        <begin position="138"/>
        <end position="150"/>
    </location>
</feature>
<feature type="transmembrane region" description="Helical" evidence="8">
    <location>
        <begin position="1313"/>
        <end position="1335"/>
    </location>
</feature>
<gene>
    <name evidence="9" type="ORF">FIE12Z_10482</name>
</gene>
<dbReference type="Gene3D" id="1.20.1250.20">
    <property type="entry name" value="MFS general substrate transporter like domains"/>
    <property type="match status" value="2"/>
</dbReference>
<feature type="region of interest" description="Disordered" evidence="7">
    <location>
        <begin position="1"/>
        <end position="30"/>
    </location>
</feature>
<evidence type="ECO:0000256" key="5">
    <source>
        <dbReference type="ARBA" id="ARBA00023136"/>
    </source>
</evidence>
<feature type="transmembrane region" description="Helical" evidence="8">
    <location>
        <begin position="1157"/>
        <end position="1179"/>
    </location>
</feature>
<feature type="region of interest" description="Disordered" evidence="7">
    <location>
        <begin position="635"/>
        <end position="826"/>
    </location>
</feature>
<evidence type="ECO:0000256" key="1">
    <source>
        <dbReference type="ARBA" id="ARBA00004141"/>
    </source>
</evidence>
<feature type="transmembrane region" description="Helical" evidence="8">
    <location>
        <begin position="961"/>
        <end position="983"/>
    </location>
</feature>
<evidence type="ECO:0000313" key="10">
    <source>
        <dbReference type="Proteomes" id="UP000265631"/>
    </source>
</evidence>
<reference evidence="9 10" key="1">
    <citation type="journal article" date="2018" name="PLoS Pathog.">
        <title>Evolution of structural diversity of trichothecenes, a family of toxins produced by plant pathogenic and entomopathogenic fungi.</title>
        <authorList>
            <person name="Proctor R.H."/>
            <person name="McCormick S.P."/>
            <person name="Kim H.S."/>
            <person name="Cardoza R.E."/>
            <person name="Stanley A.M."/>
            <person name="Lindo L."/>
            <person name="Kelly A."/>
            <person name="Brown D.W."/>
            <person name="Lee T."/>
            <person name="Vaughan M.M."/>
            <person name="Alexander N.J."/>
            <person name="Busman M."/>
            <person name="Gutierrez S."/>
        </authorList>
    </citation>
    <scope>NUCLEOTIDE SEQUENCE [LARGE SCALE GENOMIC DNA]</scope>
    <source>
        <strain evidence="9 10">NRRL 13405</strain>
    </source>
</reference>
<dbReference type="InterPro" id="IPR036259">
    <property type="entry name" value="MFS_trans_sf"/>
</dbReference>
<comment type="subcellular location">
    <subcellularLocation>
        <location evidence="1">Membrane</location>
        <topology evidence="1">Multi-pass membrane protein</topology>
    </subcellularLocation>
</comment>
<feature type="compositionally biased region" description="Low complexity" evidence="7">
    <location>
        <begin position="506"/>
        <end position="516"/>
    </location>
</feature>
<dbReference type="Proteomes" id="UP000265631">
    <property type="component" value="Unassembled WGS sequence"/>
</dbReference>
<keyword evidence="3 8" id="KW-0812">Transmembrane</keyword>
<feature type="compositionally biased region" description="Polar residues" evidence="7">
    <location>
        <begin position="517"/>
        <end position="530"/>
    </location>
</feature>
<feature type="compositionally biased region" description="Acidic residues" evidence="7">
    <location>
        <begin position="290"/>
        <end position="299"/>
    </location>
</feature>
<feature type="transmembrane region" description="Helical" evidence="8">
    <location>
        <begin position="1287"/>
        <end position="1307"/>
    </location>
</feature>
<evidence type="ECO:0000256" key="4">
    <source>
        <dbReference type="ARBA" id="ARBA00022989"/>
    </source>
</evidence>
<feature type="compositionally biased region" description="Polar residues" evidence="7">
    <location>
        <begin position="680"/>
        <end position="692"/>
    </location>
</feature>
<feature type="compositionally biased region" description="Low complexity" evidence="7">
    <location>
        <begin position="17"/>
        <end position="30"/>
    </location>
</feature>
<evidence type="ECO:0000256" key="6">
    <source>
        <dbReference type="ARBA" id="ARBA00023180"/>
    </source>
</evidence>
<feature type="compositionally biased region" description="Basic and acidic residues" evidence="7">
    <location>
        <begin position="358"/>
        <end position="369"/>
    </location>
</feature>
<dbReference type="InterPro" id="IPR011701">
    <property type="entry name" value="MFS"/>
</dbReference>
<keyword evidence="5 8" id="KW-0472">Membrane</keyword>
<feature type="transmembrane region" description="Helical" evidence="8">
    <location>
        <begin position="1082"/>
        <end position="1104"/>
    </location>
</feature>
<feature type="transmembrane region" description="Helical" evidence="8">
    <location>
        <begin position="990"/>
        <end position="1009"/>
    </location>
</feature>
<feature type="region of interest" description="Disordered" evidence="7">
    <location>
        <begin position="116"/>
        <end position="157"/>
    </location>
</feature>
<feature type="compositionally biased region" description="Polar residues" evidence="7">
    <location>
        <begin position="554"/>
        <end position="569"/>
    </location>
</feature>
<feature type="compositionally biased region" description="Low complexity" evidence="7">
    <location>
        <begin position="532"/>
        <end position="547"/>
    </location>
</feature>
<dbReference type="Pfam" id="PF07690">
    <property type="entry name" value="MFS_1"/>
    <property type="match status" value="1"/>
</dbReference>
<evidence type="ECO:0000313" key="9">
    <source>
        <dbReference type="EMBL" id="RFN45265.1"/>
    </source>
</evidence>
<keyword evidence="6" id="KW-0325">Glycoprotein</keyword>
<evidence type="ECO:0000256" key="7">
    <source>
        <dbReference type="SAM" id="MobiDB-lite"/>
    </source>
</evidence>
<sequence>MEGKERKQFQSFHAFHPQTTTPKPQSQPSIPRCRMLRKPLYEACPSFLVSPPNNDQPDSMPTYLCHGFRWHRRDIRIFVILNDLEDAAPNWILAPASSYCILDQLHAQFDFLPELTPPTTPTQATVSSAKNAKPKPKPKPDHVDDDHDLPQSRVPDSDDAVLMHSWSPVKLLEEFDVDEMVMACRPYAYVADHVVRIDLSVDVAGQMAKYYEKMAGDDGWIVQLRDELQKGEQVRWYVIVCGDDVREVPGKSDEEEQEVGYEQLRERAQHMARARRTRETLDGSSNSPSEYEDGSGRDEEDALTVLEDILDDSEGAATPRPLSLDLPDIDIPLRPQLDPSRVSVLTTSTVWSQDQSPDETRIETPDIDKPLAPSELDLNRASISTESSIWSQKESSDDGLELETPDVEVPLLQSANTRYSTSTVGLYSENGHIRMEPEEFAKAQSPVRSPIREEMPDIMQPLKPAEILPPRSSTPPTPKAPYRHLPAPSLYRPESFVPPFSPALPSSDAFSNDSSSPTIPNQTEATNPPETSWPLSSDSPLESSGSSTYRNEENSFPLTPQLVHSKNNSLTTLHLPKEVITPRIPSPASGYSLQPQPLRSKKPRLEEAVPHASPLLVTPNPRRLEQPISGVLYNAGETVSKRQPPSSLPKSRVIRPPPLNINSANMPGGAASNLRKDLATPTSAQRETSDLNMKTPPRTPKTPTRQSSTNASPKSRIPRSMPKNVRLSTLPPPPEPPVNPVRPPTPPKPKPRFAQTGGPQRRPQTAPEEGSRSDKRPPRVPKSRGRDTSRPVPPTSPKPSLSTPNLQSHLSARMVHPKPEDGPSAPVETFAQTSIELTLDDSDDEDLRSIVGSGSDVYELRDRDTSRDRNGSAIWDAEAGDDEDVDRPLVAGRSRSPGSVASFQLYTPDEEQAVRRKFDRKLVLFVALLYMLSFVDRSNIGNARIAGMDEDLQSDPPRDEWYQWALTAFYITYIAFEWMSLLWKLIPAHIFVSMVVLTWGLMASLQAVATSYPMLIALRAVLGIGEAGFTGIPFYLSFFFKREELAFRTAIFISAAPLATTFASTLAWLIVKFASLGPIAPWRLLFIIEGFPSVIASVVAWNVIPDSPQTAPYLTKREKKVARLRLRSEQSASTSTNAKPSSGLKGRDVLAIFRDPVAWITATMFFLTNMAYSSLPVFLPKILTEMGHDTLTSQALSAPPYLAAFVIVLFTAHMSDRLRTRTVPLMFHALASASGYAILALAKPLNLPNFIRYMAVYPAAIGFFNVVTLIITWSINNQASQSRQGGGFALLQLVGQCGPLVGTRLYPDRDAPYYAPGMSTCAVAMLSVSILAYALRFYLKYQNRKFDRAESEHLEGGDEVEEEGLVGSGRRKVTGASFRYML</sequence>
<protein>
    <submittedName>
        <fullName evidence="9">Nicotinamide mononucleotide permease</fullName>
    </submittedName>
</protein>
<dbReference type="GO" id="GO:0022857">
    <property type="term" value="F:transmembrane transporter activity"/>
    <property type="evidence" value="ECO:0007669"/>
    <property type="project" value="InterPro"/>
</dbReference>
<feature type="transmembrane region" description="Helical" evidence="8">
    <location>
        <begin position="1254"/>
        <end position="1275"/>
    </location>
</feature>
<feature type="region of interest" description="Disordered" evidence="7">
    <location>
        <begin position="267"/>
        <end position="299"/>
    </location>
</feature>
<feature type="transmembrane region" description="Helical" evidence="8">
    <location>
        <begin position="1050"/>
        <end position="1070"/>
    </location>
</feature>
<proteinExistence type="predicted"/>
<feature type="compositionally biased region" description="Polar residues" evidence="7">
    <location>
        <begin position="381"/>
        <end position="393"/>
    </location>
</feature>
<evidence type="ECO:0000256" key="3">
    <source>
        <dbReference type="ARBA" id="ARBA00022692"/>
    </source>
</evidence>
<name>A0A395MBJ4_9HYPO</name>
<feature type="transmembrane region" description="Helical" evidence="8">
    <location>
        <begin position="1191"/>
        <end position="1211"/>
    </location>
</feature>